<accession>A0A165NI89</accession>
<proteinExistence type="predicted"/>
<dbReference type="AlphaFoldDB" id="A0A165NI89"/>
<name>A0A165NI89_9AGAM</name>
<keyword evidence="2" id="KW-1185">Reference proteome</keyword>
<reference evidence="1 2" key="1">
    <citation type="journal article" date="2016" name="Mol. Biol. Evol.">
        <title>Comparative Genomics of Early-Diverging Mushroom-Forming Fungi Provides Insights into the Origins of Lignocellulose Decay Capabilities.</title>
        <authorList>
            <person name="Nagy L.G."/>
            <person name="Riley R."/>
            <person name="Tritt A."/>
            <person name="Adam C."/>
            <person name="Daum C."/>
            <person name="Floudas D."/>
            <person name="Sun H."/>
            <person name="Yadav J.S."/>
            <person name="Pangilinan J."/>
            <person name="Larsson K.H."/>
            <person name="Matsuura K."/>
            <person name="Barry K."/>
            <person name="Labutti K."/>
            <person name="Kuo R."/>
            <person name="Ohm R.A."/>
            <person name="Bhattacharya S.S."/>
            <person name="Shirouzu T."/>
            <person name="Yoshinaga Y."/>
            <person name="Martin F.M."/>
            <person name="Grigoriev I.V."/>
            <person name="Hibbett D.S."/>
        </authorList>
    </citation>
    <scope>NUCLEOTIDE SEQUENCE [LARGE SCALE GENOMIC DNA]</scope>
    <source>
        <strain evidence="1 2">HHB14362 ss-1</strain>
    </source>
</reference>
<protein>
    <submittedName>
        <fullName evidence="1">Uncharacterized protein</fullName>
    </submittedName>
</protein>
<dbReference type="InParanoid" id="A0A165NI89"/>
<evidence type="ECO:0000313" key="2">
    <source>
        <dbReference type="Proteomes" id="UP000076761"/>
    </source>
</evidence>
<organism evidence="1 2">
    <name type="scientific">Neolentinus lepideus HHB14362 ss-1</name>
    <dbReference type="NCBI Taxonomy" id="1314782"/>
    <lineage>
        <taxon>Eukaryota</taxon>
        <taxon>Fungi</taxon>
        <taxon>Dikarya</taxon>
        <taxon>Basidiomycota</taxon>
        <taxon>Agaricomycotina</taxon>
        <taxon>Agaricomycetes</taxon>
        <taxon>Gloeophyllales</taxon>
        <taxon>Gloeophyllaceae</taxon>
        <taxon>Neolentinus</taxon>
    </lineage>
</organism>
<dbReference type="EMBL" id="KV425635">
    <property type="protein sequence ID" value="KZT19680.1"/>
    <property type="molecule type" value="Genomic_DNA"/>
</dbReference>
<dbReference type="OrthoDB" id="3312744at2759"/>
<evidence type="ECO:0000313" key="1">
    <source>
        <dbReference type="EMBL" id="KZT19680.1"/>
    </source>
</evidence>
<dbReference type="Proteomes" id="UP000076761">
    <property type="component" value="Unassembled WGS sequence"/>
</dbReference>
<sequence>MSTVYRKLLVESSQLIARKHITNKILPDLKNDMYESIKRNIKDAGAGTRCWPPANKTNDKKYGIRFDWGPKGIEETTTSGEKVWYRLMDLQLNADAENEQIRDTVSKAKRGTHAKRMQIYIRINEDGTLHKDFRIDHLVRLIENGA</sequence>
<gene>
    <name evidence="1" type="ORF">NEOLEDRAFT_934848</name>
</gene>